<dbReference type="NCBIfam" id="TIGR01451">
    <property type="entry name" value="B_ant_repeat"/>
    <property type="match status" value="2"/>
</dbReference>
<gene>
    <name evidence="3" type="ORF">ACFQ1M_17700</name>
</gene>
<dbReference type="EMBL" id="JBHTJH010000025">
    <property type="protein sequence ID" value="MFD0864053.1"/>
    <property type="molecule type" value="Genomic_DNA"/>
</dbReference>
<evidence type="ECO:0000256" key="1">
    <source>
        <dbReference type="SAM" id="MobiDB-lite"/>
    </source>
</evidence>
<feature type="region of interest" description="Disordered" evidence="1">
    <location>
        <begin position="228"/>
        <end position="262"/>
    </location>
</feature>
<feature type="region of interest" description="Disordered" evidence="1">
    <location>
        <begin position="79"/>
        <end position="143"/>
    </location>
</feature>
<dbReference type="InterPro" id="IPR026341">
    <property type="entry name" value="T9SS_type_B"/>
</dbReference>
<dbReference type="Proteomes" id="UP001596978">
    <property type="component" value="Unassembled WGS sequence"/>
</dbReference>
<feature type="domain" description="DUF7507" evidence="2">
    <location>
        <begin position="2"/>
        <end position="92"/>
    </location>
</feature>
<evidence type="ECO:0000313" key="4">
    <source>
        <dbReference type="Proteomes" id="UP001596978"/>
    </source>
</evidence>
<dbReference type="Pfam" id="PF24346">
    <property type="entry name" value="DUF7507"/>
    <property type="match status" value="2"/>
</dbReference>
<dbReference type="InterPro" id="IPR047589">
    <property type="entry name" value="DUF11_rpt"/>
</dbReference>
<proteinExistence type="predicted"/>
<feature type="compositionally biased region" description="Low complexity" evidence="1">
    <location>
        <begin position="228"/>
        <end position="243"/>
    </location>
</feature>
<dbReference type="Pfam" id="PF13585">
    <property type="entry name" value="CHU_C"/>
    <property type="match status" value="1"/>
</dbReference>
<dbReference type="RefSeq" id="WP_386410965.1">
    <property type="nucleotide sequence ID" value="NZ_JBHTJH010000025.1"/>
</dbReference>
<evidence type="ECO:0000313" key="3">
    <source>
        <dbReference type="EMBL" id="MFD0864053.1"/>
    </source>
</evidence>
<feature type="domain" description="DUF7507" evidence="2">
    <location>
        <begin position="143"/>
        <end position="241"/>
    </location>
</feature>
<dbReference type="InterPro" id="IPR055354">
    <property type="entry name" value="DUF7507"/>
</dbReference>
<organism evidence="3 4">
    <name type="scientific">Sungkyunkwania multivorans</name>
    <dbReference type="NCBI Taxonomy" id="1173618"/>
    <lineage>
        <taxon>Bacteria</taxon>
        <taxon>Pseudomonadati</taxon>
        <taxon>Bacteroidota</taxon>
        <taxon>Flavobacteriia</taxon>
        <taxon>Flavobacteriales</taxon>
        <taxon>Flavobacteriaceae</taxon>
        <taxon>Sungkyunkwania</taxon>
    </lineage>
</organism>
<evidence type="ECO:0000259" key="2">
    <source>
        <dbReference type="Pfam" id="PF24346"/>
    </source>
</evidence>
<comment type="caution">
    <text evidence="3">The sequence shown here is derived from an EMBL/GenBank/DDBJ whole genome shotgun (WGS) entry which is preliminary data.</text>
</comment>
<accession>A0ABW3D244</accession>
<protein>
    <submittedName>
        <fullName evidence="3">Gliding motility-associated C-terminal domain-containing protein</fullName>
    </submittedName>
</protein>
<sequence>MTKTVRVAGSALNDVIEYDIIVTNTGNVTLTDIEVTDANADAGSIVGSPIASLDPGQSATVTAQQTIQQSDLDAGYIENSATATGDSPDGTDDVSDVSDTDVDGNGDPIPDNENTETDDGDGTSDGDPTNDPTVTTLGPPPMPSLRLVKTAAFDGVGEVGETILYTFTVTNTGNTTVSNLTITDAVIGISNLAVTPSTLAPNEIGIATVSYSLTSTDVSNGTVVNSAVVNGDSDSGGTVSDVSDNGDENEDEDGDGDGGNDPTIVVFDLDPITGVSPDDDGENDTFQIPGIENFPNNTVRIYNRWGVLVYETRGYGQNGNVFRGISNGRVTINTDATLPEGTYYYVLEYQLPNGTFRSKAGYLYINR</sequence>
<keyword evidence="4" id="KW-1185">Reference proteome</keyword>
<feature type="compositionally biased region" description="Acidic residues" evidence="1">
    <location>
        <begin position="89"/>
        <end position="104"/>
    </location>
</feature>
<name>A0ABW3D244_9FLAO</name>
<feature type="compositionally biased region" description="Acidic residues" evidence="1">
    <location>
        <begin position="244"/>
        <end position="258"/>
    </location>
</feature>
<dbReference type="NCBIfam" id="TIGR04131">
    <property type="entry name" value="Bac_Flav_CTERM"/>
    <property type="match status" value="1"/>
</dbReference>
<reference evidence="4" key="1">
    <citation type="journal article" date="2019" name="Int. J. Syst. Evol. Microbiol.">
        <title>The Global Catalogue of Microorganisms (GCM) 10K type strain sequencing project: providing services to taxonomists for standard genome sequencing and annotation.</title>
        <authorList>
            <consortium name="The Broad Institute Genomics Platform"/>
            <consortium name="The Broad Institute Genome Sequencing Center for Infectious Disease"/>
            <person name="Wu L."/>
            <person name="Ma J."/>
        </authorList>
    </citation>
    <scope>NUCLEOTIDE SEQUENCE [LARGE SCALE GENOMIC DNA]</scope>
    <source>
        <strain evidence="4">CCUG 62952</strain>
    </source>
</reference>
<feature type="compositionally biased region" description="Acidic residues" evidence="1">
    <location>
        <begin position="113"/>
        <end position="124"/>
    </location>
</feature>